<name>A0ABM0X5T7_CAMSA</name>
<dbReference type="InterPro" id="IPR017451">
    <property type="entry name" value="F-box-assoc_interact_dom"/>
</dbReference>
<sequence>MAMRKRKQQVTEENLTLTVSGSSGERCAIEYFAPIPVDLVIKILSRLLSGKSMAQCRCVCKLWSSIIRRQNYNQLFPINSTDPPRLLLTFLFGENLYSCSVPQKLDNNSTNNVVTATFLRHRVSPRTFFSLTCRPVRGLVCHQLEEKNHVMAVISNPITGEYITSPKVKTYGIDLEPKNYFGYDPIGNKFKVLCLTWSQRGTLEHQVLTLEDTGRKLMWRKIPCCISYSPLDDGVCINGVLYYNIVSLGKCMIVSFNVRSEKFDFINMIPQTQSIRFRDRTPTLCKLCAVDGSFVFWVLEDAEEEHKWTKHILVDPFKWNPKHVFAVGVTDRDEIVLSPKYALRRPLLHLLLQSREQH</sequence>
<dbReference type="PANTHER" id="PTHR31111">
    <property type="entry name" value="BNAA05G37150D PROTEIN-RELATED"/>
    <property type="match status" value="1"/>
</dbReference>
<dbReference type="Gene3D" id="1.20.1280.50">
    <property type="match status" value="1"/>
</dbReference>
<protein>
    <submittedName>
        <fullName evidence="3">F-box protein At1g55070</fullName>
    </submittedName>
</protein>
<proteinExistence type="predicted"/>
<evidence type="ECO:0000313" key="3">
    <source>
        <dbReference type="RefSeq" id="XP_010481183.1"/>
    </source>
</evidence>
<organism evidence="2 3">
    <name type="scientific">Camelina sativa</name>
    <name type="common">False flax</name>
    <name type="synonym">Myagrum sativum</name>
    <dbReference type="NCBI Taxonomy" id="90675"/>
    <lineage>
        <taxon>Eukaryota</taxon>
        <taxon>Viridiplantae</taxon>
        <taxon>Streptophyta</taxon>
        <taxon>Embryophyta</taxon>
        <taxon>Tracheophyta</taxon>
        <taxon>Spermatophyta</taxon>
        <taxon>Magnoliopsida</taxon>
        <taxon>eudicotyledons</taxon>
        <taxon>Gunneridae</taxon>
        <taxon>Pentapetalae</taxon>
        <taxon>rosids</taxon>
        <taxon>malvids</taxon>
        <taxon>Brassicales</taxon>
        <taxon>Brassicaceae</taxon>
        <taxon>Camelineae</taxon>
        <taxon>Camelina</taxon>
    </lineage>
</organism>
<dbReference type="GeneID" id="104760030"/>
<dbReference type="NCBIfam" id="TIGR01640">
    <property type="entry name" value="F_box_assoc_1"/>
    <property type="match status" value="1"/>
</dbReference>
<dbReference type="InterPro" id="IPR001810">
    <property type="entry name" value="F-box_dom"/>
</dbReference>
<dbReference type="SUPFAM" id="SSF81383">
    <property type="entry name" value="F-box domain"/>
    <property type="match status" value="1"/>
</dbReference>
<feature type="domain" description="F-box" evidence="1">
    <location>
        <begin position="35"/>
        <end position="76"/>
    </location>
</feature>
<dbReference type="PANTHER" id="PTHR31111:SF94">
    <property type="entry name" value="E3 UBIQUITIN-PROTEIN LIGASE SGIP1"/>
    <property type="match status" value="1"/>
</dbReference>
<evidence type="ECO:0000259" key="1">
    <source>
        <dbReference type="SMART" id="SM00256"/>
    </source>
</evidence>
<dbReference type="SMART" id="SM00256">
    <property type="entry name" value="FBOX"/>
    <property type="match status" value="1"/>
</dbReference>
<evidence type="ECO:0000313" key="2">
    <source>
        <dbReference type="Proteomes" id="UP000694864"/>
    </source>
</evidence>
<keyword evidence="2" id="KW-1185">Reference proteome</keyword>
<dbReference type="RefSeq" id="XP_010481183.1">
    <property type="nucleotide sequence ID" value="XM_010482881.2"/>
</dbReference>
<reference evidence="3" key="2">
    <citation type="submission" date="2025-08" db="UniProtKB">
        <authorList>
            <consortium name="RefSeq"/>
        </authorList>
    </citation>
    <scope>IDENTIFICATION</scope>
    <source>
        <tissue evidence="3">Leaf</tissue>
    </source>
</reference>
<gene>
    <name evidence="3" type="primary">LOC104760030</name>
</gene>
<dbReference type="Proteomes" id="UP000694864">
    <property type="component" value="Chromosome 17"/>
</dbReference>
<dbReference type="InterPro" id="IPR013187">
    <property type="entry name" value="F-box-assoc_dom_typ3"/>
</dbReference>
<dbReference type="Pfam" id="PF08268">
    <property type="entry name" value="FBA_3"/>
    <property type="match status" value="1"/>
</dbReference>
<accession>A0ABM0X5T7</accession>
<reference evidence="2" key="1">
    <citation type="journal article" date="2014" name="Nat. Commun.">
        <title>The emerging biofuel crop Camelina sativa retains a highly undifferentiated hexaploid genome structure.</title>
        <authorList>
            <person name="Kagale S."/>
            <person name="Koh C."/>
            <person name="Nixon J."/>
            <person name="Bollina V."/>
            <person name="Clarke W.E."/>
            <person name="Tuteja R."/>
            <person name="Spillane C."/>
            <person name="Robinson S.J."/>
            <person name="Links M.G."/>
            <person name="Clarke C."/>
            <person name="Higgins E.E."/>
            <person name="Huebert T."/>
            <person name="Sharpe A.G."/>
            <person name="Parkin I.A."/>
        </authorList>
    </citation>
    <scope>NUCLEOTIDE SEQUENCE [LARGE SCALE GENOMIC DNA]</scope>
    <source>
        <strain evidence="2">cv. DH55</strain>
    </source>
</reference>
<dbReference type="InterPro" id="IPR036047">
    <property type="entry name" value="F-box-like_dom_sf"/>
</dbReference>
<dbReference type="Pfam" id="PF12937">
    <property type="entry name" value="F-box-like"/>
    <property type="match status" value="1"/>
</dbReference>